<dbReference type="InterPro" id="IPR007422">
    <property type="entry name" value="Peptidase_Prp"/>
</dbReference>
<keyword evidence="3" id="KW-0378">Hydrolase</keyword>
<dbReference type="RefSeq" id="WP_172596041.1">
    <property type="nucleotide sequence ID" value="NZ_LR130778.1"/>
</dbReference>
<keyword evidence="1" id="KW-0690">Ribosome biogenesis</keyword>
<evidence type="ECO:0000256" key="5">
    <source>
        <dbReference type="ARBA" id="ARBA00044503"/>
    </source>
</evidence>
<dbReference type="GO" id="GO:0042254">
    <property type="term" value="P:ribosome biogenesis"/>
    <property type="evidence" value="ECO:0007669"/>
    <property type="project" value="UniProtKB-KW"/>
</dbReference>
<evidence type="ECO:0000313" key="8">
    <source>
        <dbReference type="Proteomes" id="UP000279029"/>
    </source>
</evidence>
<dbReference type="InterPro" id="IPR036764">
    <property type="entry name" value="Peptidase_Prp_sf"/>
</dbReference>
<name>A0A3P7RSN2_9FIRM</name>
<keyword evidence="8" id="KW-1185">Reference proteome</keyword>
<gene>
    <name evidence="7" type="ORF">PATL70BA_0170</name>
</gene>
<keyword evidence="2 7" id="KW-0645">Protease</keyword>
<comment type="similarity">
    <text evidence="5">Belongs to the Prp family.</text>
</comment>
<dbReference type="PANTHER" id="PTHR39178">
    <property type="entry name" value="HYPOTHETICAL RIBOSOME-ASSOCIATED PROTEIN"/>
    <property type="match status" value="1"/>
</dbReference>
<evidence type="ECO:0000256" key="4">
    <source>
        <dbReference type="ARBA" id="ARBA00022807"/>
    </source>
</evidence>
<evidence type="ECO:0000256" key="6">
    <source>
        <dbReference type="ARBA" id="ARBA00044538"/>
    </source>
</evidence>
<protein>
    <recommendedName>
        <fullName evidence="6">Ribosomal processing cysteine protease Prp</fullName>
    </recommendedName>
</protein>
<dbReference type="KEGG" id="cbar:PATL70BA_0170"/>
<dbReference type="AlphaFoldDB" id="A0A3P7RSN2"/>
<accession>A0A3P7RSN2</accession>
<evidence type="ECO:0000256" key="2">
    <source>
        <dbReference type="ARBA" id="ARBA00022670"/>
    </source>
</evidence>
<evidence type="ECO:0000313" key="7">
    <source>
        <dbReference type="EMBL" id="VDN46012.1"/>
    </source>
</evidence>
<reference evidence="7 8" key="1">
    <citation type="submission" date="2018-09" db="EMBL/GenBank/DDBJ databases">
        <authorList>
            <person name="Postec A."/>
        </authorList>
    </citation>
    <scope>NUCLEOTIDE SEQUENCE [LARGE SCALE GENOMIC DNA]</scope>
    <source>
        <strain evidence="7">70B-A</strain>
    </source>
</reference>
<organism evidence="7 8">
    <name type="scientific">Petrocella atlantisensis</name>
    <dbReference type="NCBI Taxonomy" id="2173034"/>
    <lineage>
        <taxon>Bacteria</taxon>
        <taxon>Bacillati</taxon>
        <taxon>Bacillota</taxon>
        <taxon>Clostridia</taxon>
        <taxon>Lachnospirales</taxon>
        <taxon>Vallitaleaceae</taxon>
        <taxon>Petrocella</taxon>
    </lineage>
</organism>
<dbReference type="CDD" id="cd16332">
    <property type="entry name" value="Prp-like"/>
    <property type="match status" value="1"/>
</dbReference>
<dbReference type="EMBL" id="LR130778">
    <property type="protein sequence ID" value="VDN46012.1"/>
    <property type="molecule type" value="Genomic_DNA"/>
</dbReference>
<dbReference type="GO" id="GO:0008234">
    <property type="term" value="F:cysteine-type peptidase activity"/>
    <property type="evidence" value="ECO:0007669"/>
    <property type="project" value="UniProtKB-KW"/>
</dbReference>
<dbReference type="PANTHER" id="PTHR39178:SF1">
    <property type="entry name" value="RIBOSOMAL-PROCESSING CYSTEINE PROTEASE PRP"/>
    <property type="match status" value="1"/>
</dbReference>
<dbReference type="Pfam" id="PF04327">
    <property type="entry name" value="Peptidase_Prp"/>
    <property type="match status" value="1"/>
</dbReference>
<dbReference type="Gene3D" id="3.30.70.1490">
    <property type="entry name" value="Cysteine protease Prp"/>
    <property type="match status" value="1"/>
</dbReference>
<dbReference type="GO" id="GO:0006508">
    <property type="term" value="P:proteolysis"/>
    <property type="evidence" value="ECO:0007669"/>
    <property type="project" value="UniProtKB-KW"/>
</dbReference>
<dbReference type="SUPFAM" id="SSF118010">
    <property type="entry name" value="TM1457-like"/>
    <property type="match status" value="1"/>
</dbReference>
<keyword evidence="4" id="KW-0788">Thiol protease</keyword>
<evidence type="ECO:0000256" key="1">
    <source>
        <dbReference type="ARBA" id="ARBA00022517"/>
    </source>
</evidence>
<evidence type="ECO:0000256" key="3">
    <source>
        <dbReference type="ARBA" id="ARBA00022801"/>
    </source>
</evidence>
<dbReference type="Proteomes" id="UP000279029">
    <property type="component" value="Chromosome"/>
</dbReference>
<sequence length="107" mass="11897">MIEIILYKRVAGNVGFCVSGHAGFEETGKDIVCASVSVLAINTVNAIKSFTDDRFSLQYDEDGKIDMMMKATLSPTSQVLLDTFELGMTSIYEEYGHDYINIKIEEV</sequence>
<proteinExistence type="inferred from homology"/>